<evidence type="ECO:0000256" key="1">
    <source>
        <dbReference type="SAM" id="MobiDB-lite"/>
    </source>
</evidence>
<name>A0ABV0SXV8_9TELE</name>
<dbReference type="EMBL" id="JAHRIQ010013224">
    <property type="protein sequence ID" value="MEQ2225437.1"/>
    <property type="molecule type" value="Genomic_DNA"/>
</dbReference>
<evidence type="ECO:0000313" key="3">
    <source>
        <dbReference type="Proteomes" id="UP001482620"/>
    </source>
</evidence>
<keyword evidence="3" id="KW-1185">Reference proteome</keyword>
<evidence type="ECO:0000313" key="2">
    <source>
        <dbReference type="EMBL" id="MEQ2225437.1"/>
    </source>
</evidence>
<accession>A0ABV0SXV8</accession>
<protein>
    <submittedName>
        <fullName evidence="2">Uncharacterized protein</fullName>
    </submittedName>
</protein>
<gene>
    <name evidence="2" type="ORF">ILYODFUR_017415</name>
</gene>
<organism evidence="2 3">
    <name type="scientific">Ilyodon furcidens</name>
    <name type="common">goldbreast splitfin</name>
    <dbReference type="NCBI Taxonomy" id="33524"/>
    <lineage>
        <taxon>Eukaryota</taxon>
        <taxon>Metazoa</taxon>
        <taxon>Chordata</taxon>
        <taxon>Craniata</taxon>
        <taxon>Vertebrata</taxon>
        <taxon>Euteleostomi</taxon>
        <taxon>Actinopterygii</taxon>
        <taxon>Neopterygii</taxon>
        <taxon>Teleostei</taxon>
        <taxon>Neoteleostei</taxon>
        <taxon>Acanthomorphata</taxon>
        <taxon>Ovalentaria</taxon>
        <taxon>Atherinomorphae</taxon>
        <taxon>Cyprinodontiformes</taxon>
        <taxon>Goodeidae</taxon>
        <taxon>Ilyodon</taxon>
    </lineage>
</organism>
<proteinExistence type="predicted"/>
<dbReference type="Proteomes" id="UP001482620">
    <property type="component" value="Unassembled WGS sequence"/>
</dbReference>
<comment type="caution">
    <text evidence="2">The sequence shown here is derived from an EMBL/GenBank/DDBJ whole genome shotgun (WGS) entry which is preliminary data.</text>
</comment>
<sequence>MANTNHRWKKRQVIKSGHLPTFLPILFYFSEDHFQLLPINIHSSENKTAHMFLFLSHSFNLKSLKTFKNRGSISLCFCYSTFPERTSLWMTVGHYCSDVTFFRPLLRKQTRGGEGNPGPRVADEQHSQKTPRALCK</sequence>
<reference evidence="2 3" key="1">
    <citation type="submission" date="2021-06" db="EMBL/GenBank/DDBJ databases">
        <authorList>
            <person name="Palmer J.M."/>
        </authorList>
    </citation>
    <scope>NUCLEOTIDE SEQUENCE [LARGE SCALE GENOMIC DNA]</scope>
    <source>
        <strain evidence="3">if_2019</strain>
        <tissue evidence="2">Muscle</tissue>
    </source>
</reference>
<feature type="region of interest" description="Disordered" evidence="1">
    <location>
        <begin position="110"/>
        <end position="136"/>
    </location>
</feature>